<evidence type="ECO:0000256" key="7">
    <source>
        <dbReference type="ARBA" id="ARBA00022630"/>
    </source>
</evidence>
<feature type="domain" description="Acyl-CoA oxidase/dehydrogenase middle" evidence="13">
    <location>
        <begin position="179"/>
        <end position="270"/>
    </location>
</feature>
<dbReference type="InterPro" id="IPR037069">
    <property type="entry name" value="AcylCoA_DH/ox_N_sf"/>
</dbReference>
<evidence type="ECO:0000256" key="1">
    <source>
        <dbReference type="ARBA" id="ARBA00001974"/>
    </source>
</evidence>
<dbReference type="GO" id="GO:0050660">
    <property type="term" value="F:flavin adenine dinucleotide binding"/>
    <property type="evidence" value="ECO:0007669"/>
    <property type="project" value="InterPro"/>
</dbReference>
<keyword evidence="17" id="KW-1185">Reference proteome</keyword>
<name>A0A286IG30_9HYPH</name>
<dbReference type="InterPro" id="IPR050741">
    <property type="entry name" value="Acyl-CoA_dehydrogenase"/>
</dbReference>
<dbReference type="InterPro" id="IPR015396">
    <property type="entry name" value="FadE_C"/>
</dbReference>
<evidence type="ECO:0000259" key="15">
    <source>
        <dbReference type="Pfam" id="PF09317"/>
    </source>
</evidence>
<dbReference type="EC" id="1.3.8.7" evidence="4"/>
<feature type="domain" description="Acyl-CoA dehydrogenase/oxidase C-terminal" evidence="12">
    <location>
        <begin position="302"/>
        <end position="449"/>
    </location>
</feature>
<dbReference type="GO" id="GO:0005737">
    <property type="term" value="C:cytoplasm"/>
    <property type="evidence" value="ECO:0007669"/>
    <property type="project" value="TreeGrafter"/>
</dbReference>
<dbReference type="SUPFAM" id="SSF56645">
    <property type="entry name" value="Acyl-CoA dehydrogenase NM domain-like"/>
    <property type="match status" value="1"/>
</dbReference>
<dbReference type="PANTHER" id="PTHR48083:SF33">
    <property type="entry name" value="ACYL-COENZYME A DEHYDROGENASE"/>
    <property type="match status" value="1"/>
</dbReference>
<reference evidence="17" key="1">
    <citation type="submission" date="2017-08" db="EMBL/GenBank/DDBJ databases">
        <authorList>
            <person name="Varghese N."/>
            <person name="Submissions S."/>
        </authorList>
    </citation>
    <scope>NUCLEOTIDE SEQUENCE [LARGE SCALE GENOMIC DNA]</scope>
    <source>
        <strain evidence="17">KCTC 23107</strain>
    </source>
</reference>
<evidence type="ECO:0000256" key="4">
    <source>
        <dbReference type="ARBA" id="ARBA00012033"/>
    </source>
</evidence>
<keyword evidence="8" id="KW-0274">FAD</keyword>
<dbReference type="InterPro" id="IPR046373">
    <property type="entry name" value="Acyl-CoA_Oxase/DH_mid-dom_sf"/>
</dbReference>
<comment type="cofactor">
    <cofactor evidence="1">
        <name>FAD</name>
        <dbReference type="ChEBI" id="CHEBI:57692"/>
    </cofactor>
</comment>
<dbReference type="Gene3D" id="2.40.110.10">
    <property type="entry name" value="Butyryl-CoA Dehydrogenase, subunit A, domain 2"/>
    <property type="match status" value="1"/>
</dbReference>
<keyword evidence="7" id="KW-0285">Flavoprotein</keyword>
<dbReference type="UniPathway" id="UPA00659"/>
<dbReference type="NCBIfam" id="NF007000">
    <property type="entry name" value="PRK09463.1"/>
    <property type="match status" value="1"/>
</dbReference>
<dbReference type="PANTHER" id="PTHR48083">
    <property type="entry name" value="MEDIUM-CHAIN SPECIFIC ACYL-COA DEHYDROGENASE, MITOCHONDRIAL-RELATED"/>
    <property type="match status" value="1"/>
</dbReference>
<dbReference type="InterPro" id="IPR009100">
    <property type="entry name" value="AcylCoA_DH/oxidase_NM_dom_sf"/>
</dbReference>
<dbReference type="SUPFAM" id="SSF47203">
    <property type="entry name" value="Acyl-CoA dehydrogenase C-terminal domain-like"/>
    <property type="match status" value="1"/>
</dbReference>
<dbReference type="Pfam" id="PF00441">
    <property type="entry name" value="Acyl-CoA_dh_1"/>
    <property type="match status" value="1"/>
</dbReference>
<dbReference type="Proteomes" id="UP000219465">
    <property type="component" value="Unassembled WGS sequence"/>
</dbReference>
<evidence type="ECO:0000256" key="3">
    <source>
        <dbReference type="ARBA" id="ARBA00009347"/>
    </source>
</evidence>
<evidence type="ECO:0000256" key="8">
    <source>
        <dbReference type="ARBA" id="ARBA00022827"/>
    </source>
</evidence>
<dbReference type="InterPro" id="IPR006091">
    <property type="entry name" value="Acyl-CoA_Oxase/DH_mid-dom"/>
</dbReference>
<dbReference type="Pfam" id="PF02770">
    <property type="entry name" value="Acyl-CoA_dh_M"/>
    <property type="match status" value="1"/>
</dbReference>
<dbReference type="InterPro" id="IPR013786">
    <property type="entry name" value="AcylCoA_DH/ox_N"/>
</dbReference>
<dbReference type="InterPro" id="IPR036250">
    <property type="entry name" value="AcylCo_DH-like_C"/>
</dbReference>
<dbReference type="Gene3D" id="1.20.140.10">
    <property type="entry name" value="Butyryl-CoA Dehydrogenase, subunit A, domain 3"/>
    <property type="match status" value="1"/>
</dbReference>
<dbReference type="InterPro" id="IPR009075">
    <property type="entry name" value="AcylCo_DH/oxidase_C"/>
</dbReference>
<comment type="catalytic activity">
    <reaction evidence="11">
        <text>a long-chain 2,3-saturated fatty acyl-CoA + oxidized [electron-transfer flavoprotein] + H(+) = a long-chain (2E)-enoyl-CoA + reduced [electron-transfer flavoprotein]</text>
        <dbReference type="Rhea" id="RHEA:17721"/>
        <dbReference type="Rhea" id="RHEA-COMP:10685"/>
        <dbReference type="Rhea" id="RHEA-COMP:10686"/>
        <dbReference type="ChEBI" id="CHEBI:15378"/>
        <dbReference type="ChEBI" id="CHEBI:57692"/>
        <dbReference type="ChEBI" id="CHEBI:58307"/>
        <dbReference type="ChEBI" id="CHEBI:83721"/>
        <dbReference type="ChEBI" id="CHEBI:83727"/>
        <dbReference type="EC" id="1.3.8.8"/>
    </reaction>
</comment>
<evidence type="ECO:0000256" key="9">
    <source>
        <dbReference type="ARBA" id="ARBA00023002"/>
    </source>
</evidence>
<evidence type="ECO:0000259" key="12">
    <source>
        <dbReference type="Pfam" id="PF00441"/>
    </source>
</evidence>
<evidence type="ECO:0000256" key="2">
    <source>
        <dbReference type="ARBA" id="ARBA00005005"/>
    </source>
</evidence>
<dbReference type="RefSeq" id="WP_210421551.1">
    <property type="nucleotide sequence ID" value="NZ_OCPC01000007.1"/>
</dbReference>
<dbReference type="EMBL" id="OCPC01000007">
    <property type="protein sequence ID" value="SOE18987.1"/>
    <property type="molecule type" value="Genomic_DNA"/>
</dbReference>
<dbReference type="Pfam" id="PF09317">
    <property type="entry name" value="ACDH_C"/>
    <property type="match status" value="1"/>
</dbReference>
<accession>A0A286IG30</accession>
<dbReference type="Pfam" id="PF02771">
    <property type="entry name" value="Acyl-CoA_dh_N"/>
    <property type="match status" value="1"/>
</dbReference>
<dbReference type="NCBIfam" id="NF009586">
    <property type="entry name" value="PRK13026.1"/>
    <property type="match status" value="1"/>
</dbReference>
<evidence type="ECO:0000313" key="17">
    <source>
        <dbReference type="Proteomes" id="UP000219465"/>
    </source>
</evidence>
<dbReference type="Gene3D" id="1.10.540.10">
    <property type="entry name" value="Acyl-CoA dehydrogenase/oxidase, N-terminal domain"/>
    <property type="match status" value="1"/>
</dbReference>
<dbReference type="AlphaFoldDB" id="A0A286IG30"/>
<dbReference type="FunFam" id="1.10.540.10:FF:000004">
    <property type="entry name" value="Acyl-CoA dehydrogenase"/>
    <property type="match status" value="1"/>
</dbReference>
<dbReference type="FunFam" id="1.20.140.10:FF:000009">
    <property type="entry name" value="Acyl-CoA dehydrogenase"/>
    <property type="match status" value="1"/>
</dbReference>
<dbReference type="GO" id="GO:0004466">
    <property type="term" value="F:long-chain fatty acyl-CoA dehydrogenase activity"/>
    <property type="evidence" value="ECO:0007669"/>
    <property type="project" value="UniProtKB-EC"/>
</dbReference>
<evidence type="ECO:0000313" key="16">
    <source>
        <dbReference type="EMBL" id="SOE18987.1"/>
    </source>
</evidence>
<feature type="domain" description="Acyl-CoA dehydrogenase C-terminal bacterial-type" evidence="15">
    <location>
        <begin position="456"/>
        <end position="727"/>
    </location>
</feature>
<sequence>MSMRTFRRDTLTRPIFKWARNQLPSLSDTERDAIDSGEVWWDAELFSGNPDWQKLLDTPPAALTEKEQAFLDGPCEELCRMLDDWEITRAGDLPADVWDFMKSQKFFGMIIPEKYGGLGFSNFAHSEVVRRISTCSVSAGVTVMVPNSLGPGELLLQFGTDEQRDYWLPRLAAGKDVPAFALTSEQAGSDASAMRDSGVVCKGEWQGEETLGVRLNWSKRYITLGPVASVLGLAFKLEDPDGLLGNADAEGITCALIPTDLPGVSIGRRHIPCGQVFQNGPNSGTDVFVPLDHIIGGPDYSGKGWMMLMSALAAGRGISLPSLSSAAASISAHATGAYARVREQFGIPIGKFEGVQRRLGRLAANAYTLDAARRLTCAGLDQGRKLAVISGIMKSNATYRMRDAVDDAMDVHAGKTVIDGPRNYLGNFHKSVPVGITVEGANILTRNMIIFGQGAIRCHPHLLDEILALDKDDEDEALDSFDKAFWAHVGHSLKTLFRATGRAWTGSQFAPAPENVGRAAPVYRRMARYSAAFALVSDFALLTLGGSLKRREMLSARLGDVLSELYLLSAVLKRWHDEGNIAADFPLVEWTAEDSFAKIAASLDEVLANLPNRPAAWLLRFLTVPGGSNRGPSDELTREVAELLLTPSPTRNRISRGVEAVRGGGALKTLEEAFFLVVATEPLRRKLKQAELSVDAALANGILTNDEGRLLRAAEQLVGEVIAVDDFDPSEIVRDTSDYSHQEAAQ</sequence>
<dbReference type="EC" id="1.3.8.8" evidence="5"/>
<organism evidence="16 17">
    <name type="scientific">Hoeflea halophila</name>
    <dbReference type="NCBI Taxonomy" id="714899"/>
    <lineage>
        <taxon>Bacteria</taxon>
        <taxon>Pseudomonadati</taxon>
        <taxon>Pseudomonadota</taxon>
        <taxon>Alphaproteobacteria</taxon>
        <taxon>Hyphomicrobiales</taxon>
        <taxon>Rhizobiaceae</taxon>
        <taxon>Hoeflea</taxon>
    </lineage>
</organism>
<evidence type="ECO:0000256" key="6">
    <source>
        <dbReference type="ARBA" id="ARBA00020144"/>
    </source>
</evidence>
<dbReference type="GO" id="GO:0070991">
    <property type="term" value="F:medium-chain fatty acyl-CoA dehydrogenase activity"/>
    <property type="evidence" value="ECO:0007669"/>
    <property type="project" value="UniProtKB-EC"/>
</dbReference>
<comment type="pathway">
    <text evidence="2">Lipid metabolism; fatty acid beta-oxidation.</text>
</comment>
<keyword evidence="9" id="KW-0560">Oxidoreductase</keyword>
<feature type="domain" description="Acyl-CoA dehydrogenase/oxidase N-terminal" evidence="14">
    <location>
        <begin position="78"/>
        <end position="175"/>
    </location>
</feature>
<comment type="catalytic activity">
    <reaction evidence="10">
        <text>a medium-chain 2,3-saturated fatty acyl-CoA + oxidized [electron-transfer flavoprotein] + H(+) = a medium-chain (2E)-enoyl-CoA + reduced [electron-transfer flavoprotein]</text>
        <dbReference type="Rhea" id="RHEA:14477"/>
        <dbReference type="Rhea" id="RHEA-COMP:10685"/>
        <dbReference type="Rhea" id="RHEA-COMP:10686"/>
        <dbReference type="ChEBI" id="CHEBI:15378"/>
        <dbReference type="ChEBI" id="CHEBI:57692"/>
        <dbReference type="ChEBI" id="CHEBI:58307"/>
        <dbReference type="ChEBI" id="CHEBI:83723"/>
        <dbReference type="ChEBI" id="CHEBI:83726"/>
        <dbReference type="EC" id="1.3.8.7"/>
    </reaction>
</comment>
<dbReference type="GO" id="GO:0033539">
    <property type="term" value="P:fatty acid beta-oxidation using acyl-CoA dehydrogenase"/>
    <property type="evidence" value="ECO:0007669"/>
    <property type="project" value="InterPro"/>
</dbReference>
<evidence type="ECO:0000256" key="10">
    <source>
        <dbReference type="ARBA" id="ARBA00047882"/>
    </source>
</evidence>
<evidence type="ECO:0000256" key="11">
    <source>
        <dbReference type="ARBA" id="ARBA00049247"/>
    </source>
</evidence>
<proteinExistence type="inferred from homology"/>
<protein>
    <recommendedName>
        <fullName evidence="6">Acyl-coenzyme A dehydrogenase</fullName>
        <ecNumber evidence="4">1.3.8.7</ecNumber>
        <ecNumber evidence="5">1.3.8.8</ecNumber>
    </recommendedName>
</protein>
<evidence type="ECO:0000259" key="14">
    <source>
        <dbReference type="Pfam" id="PF02771"/>
    </source>
</evidence>
<comment type="similarity">
    <text evidence="3">Belongs to the acyl-CoA dehydrogenase family.</text>
</comment>
<gene>
    <name evidence="16" type="ORF">SAMN05877838_3937</name>
</gene>
<evidence type="ECO:0000256" key="5">
    <source>
        <dbReference type="ARBA" id="ARBA00012040"/>
    </source>
</evidence>
<evidence type="ECO:0000259" key="13">
    <source>
        <dbReference type="Pfam" id="PF02770"/>
    </source>
</evidence>